<accession>A0ABN7W572</accession>
<gene>
    <name evidence="1" type="ORF">GMARGA_LOCUS26562</name>
</gene>
<dbReference type="EMBL" id="CAJVQB010031132">
    <property type="protein sequence ID" value="CAG8816500.1"/>
    <property type="molecule type" value="Genomic_DNA"/>
</dbReference>
<evidence type="ECO:0000313" key="2">
    <source>
        <dbReference type="Proteomes" id="UP000789901"/>
    </source>
</evidence>
<dbReference type="Proteomes" id="UP000789901">
    <property type="component" value="Unassembled WGS sequence"/>
</dbReference>
<comment type="caution">
    <text evidence="1">The sequence shown here is derived from an EMBL/GenBank/DDBJ whole genome shotgun (WGS) entry which is preliminary data.</text>
</comment>
<keyword evidence="2" id="KW-1185">Reference proteome</keyword>
<evidence type="ECO:0000313" key="1">
    <source>
        <dbReference type="EMBL" id="CAG8816500.1"/>
    </source>
</evidence>
<protein>
    <submittedName>
        <fullName evidence="1">42424_t:CDS:1</fullName>
    </submittedName>
</protein>
<feature type="non-terminal residue" evidence="1">
    <location>
        <position position="1"/>
    </location>
</feature>
<feature type="non-terminal residue" evidence="1">
    <location>
        <position position="159"/>
    </location>
</feature>
<organism evidence="1 2">
    <name type="scientific">Gigaspora margarita</name>
    <dbReference type="NCBI Taxonomy" id="4874"/>
    <lineage>
        <taxon>Eukaryota</taxon>
        <taxon>Fungi</taxon>
        <taxon>Fungi incertae sedis</taxon>
        <taxon>Mucoromycota</taxon>
        <taxon>Glomeromycotina</taxon>
        <taxon>Glomeromycetes</taxon>
        <taxon>Diversisporales</taxon>
        <taxon>Gigasporaceae</taxon>
        <taxon>Gigaspora</taxon>
    </lineage>
</organism>
<reference evidence="1 2" key="1">
    <citation type="submission" date="2021-06" db="EMBL/GenBank/DDBJ databases">
        <authorList>
            <person name="Kallberg Y."/>
            <person name="Tangrot J."/>
            <person name="Rosling A."/>
        </authorList>
    </citation>
    <scope>NUCLEOTIDE SEQUENCE [LARGE SCALE GENOMIC DNA]</scope>
    <source>
        <strain evidence="1 2">120-4 pot B 10/14</strain>
    </source>
</reference>
<proteinExistence type="predicted"/>
<sequence length="159" mass="17978">MIFFSSYNNTSTWSNEDEFELNASGLAENSLNSNSEFNSSTSDQSTLQNTSVTVTNSLVTNDNGNKESCNHEYELTTRTENIKAHFHQLHKILLSEKSNSNPLTKIVSNQSLLDDFMNKKTLLPSLKQEKIANHILAWIIDNLQLFNATTNNCFQDLIL</sequence>
<name>A0ABN7W572_GIGMA</name>